<dbReference type="Proteomes" id="UP000052258">
    <property type="component" value="Unassembled WGS sequence"/>
</dbReference>
<dbReference type="AlphaFoldDB" id="A0A0J8J9H7"/>
<dbReference type="PATRIC" id="fig|1430899.3.peg.411"/>
<dbReference type="EMBL" id="AZHO01000005">
    <property type="protein sequence ID" value="KMT60981.1"/>
    <property type="molecule type" value="Genomic_DNA"/>
</dbReference>
<protein>
    <recommendedName>
        <fullName evidence="3">Siphovirus Gp157 family protein</fullName>
    </recommendedName>
</protein>
<sequence>MKLHEMSAQYEQLYQIADSIEEKVFEDTLQAIEEPLREKAINIAKLILTWDDDISTLDNEIKRLKALKKSIETRQNQTREYLLFSLNKAGIKKVNDVKYPLTIRNNTKINVYDFSRLPDRFIRYKPGEPDKIAIKKAINEKETVPGAESIDTQTIKIG</sequence>
<evidence type="ECO:0008006" key="3">
    <source>
        <dbReference type="Google" id="ProtNLM"/>
    </source>
</evidence>
<keyword evidence="2" id="KW-1185">Reference proteome</keyword>
<accession>A0A0J8J9H7</accession>
<dbReference type="Pfam" id="PF05565">
    <property type="entry name" value="Sipho_Gp157"/>
    <property type="match status" value="1"/>
</dbReference>
<evidence type="ECO:0000313" key="1">
    <source>
        <dbReference type="EMBL" id="KMT60981.1"/>
    </source>
</evidence>
<name>A0A0J8J9H7_9LIST</name>
<evidence type="ECO:0000313" key="2">
    <source>
        <dbReference type="Proteomes" id="UP000052258"/>
    </source>
</evidence>
<reference evidence="1 2" key="1">
    <citation type="journal article" date="2015" name="Genome Biol. Evol.">
        <title>Comparative Genomics of Listeria Sensu Lato: Genus-Wide Differences in Evolutionary Dynamics and the Progressive Gain of Complex, Potentially Pathogenicity-Related Traits through Lateral Gene Transfer.</title>
        <authorList>
            <person name="Chiara M."/>
            <person name="Caruso M."/>
            <person name="D'Erchia A.M."/>
            <person name="Manzari C."/>
            <person name="Fraccalvieri R."/>
            <person name="Goffredo E."/>
            <person name="Latorre L."/>
            <person name="Miccolupo A."/>
            <person name="Padalino I."/>
            <person name="Santagada G."/>
            <person name="Chiocco D."/>
            <person name="Pesole G."/>
            <person name="Horner D.S."/>
            <person name="Parisi A."/>
        </authorList>
    </citation>
    <scope>NUCLEOTIDE SEQUENCE [LARGE SCALE GENOMIC DNA]</scope>
    <source>
        <strain evidence="1 2">1991</strain>
    </source>
</reference>
<gene>
    <name evidence="1" type="ORF">X560_0401</name>
</gene>
<proteinExistence type="predicted"/>
<dbReference type="RefSeq" id="WP_059139860.1">
    <property type="nucleotide sequence ID" value="NZ_KQ130610.1"/>
</dbReference>
<comment type="caution">
    <text evidence="1">The sequence shown here is derived from an EMBL/GenBank/DDBJ whole genome shotgun (WGS) entry which is preliminary data.</text>
</comment>
<organism evidence="1 2">
    <name type="scientific">Listeria fleischmannii 1991</name>
    <dbReference type="NCBI Taxonomy" id="1430899"/>
    <lineage>
        <taxon>Bacteria</taxon>
        <taxon>Bacillati</taxon>
        <taxon>Bacillota</taxon>
        <taxon>Bacilli</taxon>
        <taxon>Bacillales</taxon>
        <taxon>Listeriaceae</taxon>
        <taxon>Listeria</taxon>
    </lineage>
</organism>
<dbReference type="InterPro" id="IPR008840">
    <property type="entry name" value="Sipho_Gp157"/>
</dbReference>